<evidence type="ECO:0000256" key="2">
    <source>
        <dbReference type="ARBA" id="ARBA00023004"/>
    </source>
</evidence>
<dbReference type="GO" id="GO:0005506">
    <property type="term" value="F:iron ion binding"/>
    <property type="evidence" value="ECO:0007669"/>
    <property type="project" value="InterPro"/>
</dbReference>
<dbReference type="InterPro" id="IPR036396">
    <property type="entry name" value="Cyt_P450_sf"/>
</dbReference>
<evidence type="ECO:0000313" key="5">
    <source>
        <dbReference type="EMBL" id="QQL94738.1"/>
    </source>
</evidence>
<keyword evidence="2 3" id="KW-0408">Iron</keyword>
<dbReference type="Pfam" id="PF00067">
    <property type="entry name" value="p450"/>
    <property type="match status" value="1"/>
</dbReference>
<dbReference type="GO" id="GO:0020037">
    <property type="term" value="F:heme binding"/>
    <property type="evidence" value="ECO:0007669"/>
    <property type="project" value="InterPro"/>
</dbReference>
<dbReference type="GO" id="GO:0016705">
    <property type="term" value="F:oxidoreductase activity, acting on paired donors, with incorporation or reduction of molecular oxygen"/>
    <property type="evidence" value="ECO:0007669"/>
    <property type="project" value="InterPro"/>
</dbReference>
<dbReference type="GO" id="GO:0004497">
    <property type="term" value="F:monooxygenase activity"/>
    <property type="evidence" value="ECO:0007669"/>
    <property type="project" value="InterPro"/>
</dbReference>
<gene>
    <name evidence="5" type="primary">CYP20A1</name>
</gene>
<keyword evidence="4" id="KW-0472">Membrane</keyword>
<feature type="binding site" description="axial binding residue" evidence="3">
    <location>
        <position position="409"/>
    </location>
    <ligand>
        <name>heme</name>
        <dbReference type="ChEBI" id="CHEBI:30413"/>
    </ligand>
    <ligandPart>
        <name>Fe</name>
        <dbReference type="ChEBI" id="CHEBI:18248"/>
    </ligandPart>
</feature>
<keyword evidence="4" id="KW-0812">Transmembrane</keyword>
<feature type="transmembrane region" description="Helical" evidence="4">
    <location>
        <begin position="6"/>
        <end position="23"/>
    </location>
</feature>
<dbReference type="PANTHER" id="PTHR24280:SF4">
    <property type="entry name" value="CYTOCHROME P450 20A1"/>
    <property type="match status" value="1"/>
</dbReference>
<dbReference type="InterPro" id="IPR001128">
    <property type="entry name" value="Cyt_P450"/>
</dbReference>
<reference evidence="5" key="1">
    <citation type="submission" date="2019-11" db="EMBL/GenBank/DDBJ databases">
        <authorList>
            <person name="Li J."/>
            <person name="Zhang X."/>
        </authorList>
    </citation>
    <scope>NUCLEOTIDE SEQUENCE</scope>
</reference>
<name>A0A7T7JPY1_LATMC</name>
<dbReference type="InterPro" id="IPR002401">
    <property type="entry name" value="Cyt_P450_E_grp-I"/>
</dbReference>
<dbReference type="AlphaFoldDB" id="A0A7T7JPY1"/>
<dbReference type="InterPro" id="IPR052666">
    <property type="entry name" value="CYP450_20A1-like"/>
</dbReference>
<organism evidence="5">
    <name type="scientific">Lateolabrax maculatus</name>
    <name type="common">Spotted sea bass</name>
    <dbReference type="NCBI Taxonomy" id="315492"/>
    <lineage>
        <taxon>Eukaryota</taxon>
        <taxon>Metazoa</taxon>
        <taxon>Chordata</taxon>
        <taxon>Craniata</taxon>
        <taxon>Vertebrata</taxon>
        <taxon>Euteleostomi</taxon>
        <taxon>Actinopterygii</taxon>
        <taxon>Neopterygii</taxon>
        <taxon>Teleostei</taxon>
        <taxon>Neoteleostei</taxon>
        <taxon>Acanthomorphata</taxon>
        <taxon>Eupercaria</taxon>
        <taxon>Acropomatiformes</taxon>
        <taxon>Lateolabracidae</taxon>
        <taxon>Lateolabrax</taxon>
    </lineage>
</organism>
<dbReference type="PRINTS" id="PR00463">
    <property type="entry name" value="EP450I"/>
</dbReference>
<comment type="cofactor">
    <cofactor evidence="3">
        <name>heme</name>
        <dbReference type="ChEBI" id="CHEBI:30413"/>
    </cofactor>
</comment>
<comment type="similarity">
    <text evidence="1">Belongs to the cytochrome P450 family.</text>
</comment>
<keyword evidence="3" id="KW-0349">Heme</keyword>
<keyword evidence="4" id="KW-1133">Transmembrane helix</keyword>
<accession>A0A7T7JPY1</accession>
<dbReference type="PANTHER" id="PTHR24280">
    <property type="entry name" value="CYTOCHROME P450 20A1"/>
    <property type="match status" value="1"/>
</dbReference>
<feature type="transmembrane region" description="Helical" evidence="4">
    <location>
        <begin position="270"/>
        <end position="289"/>
    </location>
</feature>
<dbReference type="SUPFAM" id="SSF48264">
    <property type="entry name" value="Cytochrome P450"/>
    <property type="match status" value="1"/>
</dbReference>
<evidence type="ECO:0000256" key="1">
    <source>
        <dbReference type="ARBA" id="ARBA00010617"/>
    </source>
</evidence>
<evidence type="ECO:0000256" key="4">
    <source>
        <dbReference type="SAM" id="Phobius"/>
    </source>
</evidence>
<protein>
    <submittedName>
        <fullName evidence="5">Cytochrome P450 family 20 subfamily a member 1</fullName>
    </submittedName>
</protein>
<dbReference type="EMBL" id="MN685658">
    <property type="protein sequence ID" value="QQL94738.1"/>
    <property type="molecule type" value="mRNA"/>
</dbReference>
<proteinExistence type="evidence at transcript level"/>
<dbReference type="Gene3D" id="1.10.630.10">
    <property type="entry name" value="Cytochrome P450"/>
    <property type="match status" value="1"/>
</dbReference>
<dbReference type="GO" id="GO:0016020">
    <property type="term" value="C:membrane"/>
    <property type="evidence" value="ECO:0007669"/>
    <property type="project" value="TreeGrafter"/>
</dbReference>
<sequence length="464" mass="51735">MLDFAIFAVTFVIILVGAVLYLYPSSRRASGIPGLNPTDEKDGNLQDIVNRGSLHEFLVSLHQEFGSVASFWFGGRPVVSLGSVDQLRQHINPNHSTDSFETMLKSLLGYQSGMGGGATESVIRKKVYESAINNTLKNNFPLVLKIAEELVGKWKSFPEAQHTPLCAHLLGLAMKTVTQLALGESFGDDTEVISFHKNHDAIWSEIGKGYLDGSLEKSSSRKGRYEKALSEMESVLLSVAKGRKAQRKQTVFVDTLLQSSLTERQIMEDCMVFTLAGCVITANLCIWAIRFLSTSEEVQDKLNQELDEVLGSDPISLDKIPQLRYCQQVLNETVRTAKLTPVAARLQEVEGKVDQHVIPKETLVIYALGVVLQDTDTWSTPYRFDPDRFDEESVRKSFCLLGFSGNQTCPELRFAYTVATVLLSTLVRQLKLHQLKGQVVEVRSELVSTPKDETWITVSKRSRN</sequence>
<evidence type="ECO:0000256" key="3">
    <source>
        <dbReference type="PIRSR" id="PIRSR602401-1"/>
    </source>
</evidence>
<keyword evidence="3" id="KW-0479">Metal-binding</keyword>